<dbReference type="PROSITE" id="PS50888">
    <property type="entry name" value="BHLH"/>
    <property type="match status" value="1"/>
</dbReference>
<dbReference type="InterPro" id="IPR011598">
    <property type="entry name" value="bHLH_dom"/>
</dbReference>
<dbReference type="SMART" id="SM00353">
    <property type="entry name" value="HLH"/>
    <property type="match status" value="1"/>
</dbReference>
<organism evidence="7 8">
    <name type="scientific">Citrullus colocynthis</name>
    <name type="common">colocynth</name>
    <dbReference type="NCBI Taxonomy" id="252529"/>
    <lineage>
        <taxon>Eukaryota</taxon>
        <taxon>Viridiplantae</taxon>
        <taxon>Streptophyta</taxon>
        <taxon>Embryophyta</taxon>
        <taxon>Tracheophyta</taxon>
        <taxon>Spermatophyta</taxon>
        <taxon>Magnoliopsida</taxon>
        <taxon>eudicotyledons</taxon>
        <taxon>Gunneridae</taxon>
        <taxon>Pentapetalae</taxon>
        <taxon>rosids</taxon>
        <taxon>fabids</taxon>
        <taxon>Cucurbitales</taxon>
        <taxon>Cucurbitaceae</taxon>
        <taxon>Benincaseae</taxon>
        <taxon>Citrullus</taxon>
    </lineage>
</organism>
<dbReference type="Pfam" id="PF00010">
    <property type="entry name" value="HLH"/>
    <property type="match status" value="1"/>
</dbReference>
<comment type="subcellular location">
    <subcellularLocation>
        <location evidence="1">Nucleus</location>
    </subcellularLocation>
</comment>
<accession>A0ABP0Z0G5</accession>
<keyword evidence="5" id="KW-0539">Nucleus</keyword>
<dbReference type="PANTHER" id="PTHR45844:SF18">
    <property type="entry name" value="TRANSCRIPTION FACTOR BHLH51"/>
    <property type="match status" value="1"/>
</dbReference>
<evidence type="ECO:0000313" key="7">
    <source>
        <dbReference type="EMBL" id="CAK9326268.1"/>
    </source>
</evidence>
<sequence length="250" mass="28002">MEDNWDCSTKPEGINWDHCNNNSSHESSLILPWMINSQFSSSTEFRFDEFPSFSAPAEGIIAEDRAASASKSHSQAEKRRRDRINAQLATLRKLIPKSDKMDKAALLGSAIDQVKDLKRKAIEASKNMTVPTDMDEVTIDSTMVEDNSRNNIAIKVSVSCDDRPELFTELIQVIKGLKLTTIRADMASVGGRIKSILILRNKDGEKSVCLNTVQQSLKLVLSRMSSSSTASTCRIRSKRQRFFLPSHYSK</sequence>
<evidence type="ECO:0000313" key="8">
    <source>
        <dbReference type="Proteomes" id="UP001642487"/>
    </source>
</evidence>
<evidence type="ECO:0000256" key="4">
    <source>
        <dbReference type="ARBA" id="ARBA00023163"/>
    </source>
</evidence>
<evidence type="ECO:0000256" key="3">
    <source>
        <dbReference type="ARBA" id="ARBA00023125"/>
    </source>
</evidence>
<name>A0ABP0Z0G5_9ROSI</name>
<dbReference type="InterPro" id="IPR036638">
    <property type="entry name" value="HLH_DNA-bd_sf"/>
</dbReference>
<evidence type="ECO:0000259" key="6">
    <source>
        <dbReference type="PROSITE" id="PS50888"/>
    </source>
</evidence>
<dbReference type="SUPFAM" id="SSF47459">
    <property type="entry name" value="HLH, helix-loop-helix DNA-binding domain"/>
    <property type="match status" value="1"/>
</dbReference>
<proteinExistence type="predicted"/>
<keyword evidence="2" id="KW-0805">Transcription regulation</keyword>
<evidence type="ECO:0000256" key="1">
    <source>
        <dbReference type="ARBA" id="ARBA00004123"/>
    </source>
</evidence>
<keyword evidence="3" id="KW-0238">DNA-binding</keyword>
<keyword evidence="8" id="KW-1185">Reference proteome</keyword>
<dbReference type="CDD" id="cd11455">
    <property type="entry name" value="bHLH_AtAIG1_like"/>
    <property type="match status" value="1"/>
</dbReference>
<dbReference type="Proteomes" id="UP001642487">
    <property type="component" value="Chromosome 7"/>
</dbReference>
<dbReference type="EMBL" id="OZ021741">
    <property type="protein sequence ID" value="CAK9326268.1"/>
    <property type="molecule type" value="Genomic_DNA"/>
</dbReference>
<dbReference type="Gene3D" id="4.10.280.10">
    <property type="entry name" value="Helix-loop-helix DNA-binding domain"/>
    <property type="match status" value="1"/>
</dbReference>
<protein>
    <recommendedName>
        <fullName evidence="6">BHLH domain-containing protein</fullName>
    </recommendedName>
</protein>
<reference evidence="7 8" key="1">
    <citation type="submission" date="2024-03" db="EMBL/GenBank/DDBJ databases">
        <authorList>
            <person name="Gkanogiannis A."/>
            <person name="Becerra Lopez-Lavalle L."/>
        </authorList>
    </citation>
    <scope>NUCLEOTIDE SEQUENCE [LARGE SCALE GENOMIC DNA]</scope>
</reference>
<feature type="domain" description="BHLH" evidence="6">
    <location>
        <begin position="68"/>
        <end position="117"/>
    </location>
</feature>
<evidence type="ECO:0000256" key="2">
    <source>
        <dbReference type="ARBA" id="ARBA00023015"/>
    </source>
</evidence>
<gene>
    <name evidence="7" type="ORF">CITCOLO1_LOCUS18610</name>
</gene>
<keyword evidence="4" id="KW-0804">Transcription</keyword>
<evidence type="ECO:0000256" key="5">
    <source>
        <dbReference type="ARBA" id="ARBA00023242"/>
    </source>
</evidence>
<dbReference type="InterPro" id="IPR045847">
    <property type="entry name" value="AIG1-like"/>
</dbReference>
<dbReference type="PANTHER" id="PTHR45844">
    <property type="entry name" value="TRANSCRIPTION FACTOR BHLH30"/>
    <property type="match status" value="1"/>
</dbReference>